<evidence type="ECO:0000313" key="4">
    <source>
        <dbReference type="Proteomes" id="UP000431744"/>
    </source>
</evidence>
<comment type="caution">
    <text evidence="3">The sequence shown here is derived from an EMBL/GenBank/DDBJ whole genome shotgun (WGS) entry which is preliminary data.</text>
</comment>
<evidence type="ECO:0008006" key="5">
    <source>
        <dbReference type="Google" id="ProtNLM"/>
    </source>
</evidence>
<keyword evidence="2" id="KW-0472">Membrane</keyword>
<proteinExistence type="predicted"/>
<feature type="region of interest" description="Disordered" evidence="1">
    <location>
        <begin position="1"/>
        <end position="25"/>
    </location>
</feature>
<feature type="compositionally biased region" description="Polar residues" evidence="1">
    <location>
        <begin position="185"/>
        <end position="196"/>
    </location>
</feature>
<dbReference type="InterPro" id="IPR011990">
    <property type="entry name" value="TPR-like_helical_dom_sf"/>
</dbReference>
<protein>
    <recommendedName>
        <fullName evidence="5">Tetratricopeptide repeat protein</fullName>
    </recommendedName>
</protein>
<feature type="region of interest" description="Disordered" evidence="1">
    <location>
        <begin position="178"/>
        <end position="269"/>
    </location>
</feature>
<accession>A0A6H9WP75</accession>
<dbReference type="SUPFAM" id="SSF48452">
    <property type="entry name" value="TPR-like"/>
    <property type="match status" value="1"/>
</dbReference>
<dbReference type="Proteomes" id="UP000431744">
    <property type="component" value="Unassembled WGS sequence"/>
</dbReference>
<dbReference type="RefSeq" id="WP_158028492.1">
    <property type="nucleotide sequence ID" value="NZ_BMHG01000001.1"/>
</dbReference>
<name>A0A6H9WP75_9MICO</name>
<keyword evidence="2" id="KW-1133">Transmembrane helix</keyword>
<dbReference type="EMBL" id="WBJY01000001">
    <property type="protein sequence ID" value="KAB1649908.1"/>
    <property type="molecule type" value="Genomic_DNA"/>
</dbReference>
<dbReference type="AlphaFoldDB" id="A0A6H9WP75"/>
<keyword evidence="4" id="KW-1185">Reference proteome</keyword>
<feature type="compositionally biased region" description="Acidic residues" evidence="1">
    <location>
        <begin position="210"/>
        <end position="244"/>
    </location>
</feature>
<feature type="compositionally biased region" description="Gly residues" evidence="1">
    <location>
        <begin position="257"/>
        <end position="269"/>
    </location>
</feature>
<gene>
    <name evidence="3" type="ORF">F8O04_06700</name>
</gene>
<feature type="compositionally biased region" description="Acidic residues" evidence="1">
    <location>
        <begin position="1"/>
        <end position="12"/>
    </location>
</feature>
<dbReference type="Gene3D" id="1.25.40.10">
    <property type="entry name" value="Tetratricopeptide repeat domain"/>
    <property type="match status" value="1"/>
</dbReference>
<evidence type="ECO:0000313" key="3">
    <source>
        <dbReference type="EMBL" id="KAB1649908.1"/>
    </source>
</evidence>
<feature type="transmembrane region" description="Helical" evidence="2">
    <location>
        <begin position="47"/>
        <end position="66"/>
    </location>
</feature>
<keyword evidence="2" id="KW-0812">Transmembrane</keyword>
<sequence length="269" mass="29156">MSTATDESEADEVITPPEPAGNPAAWRDPVAERRAYLRRLRRRRKRLMLLGIPVAILALLVAAKFLSMTVIANRTVSAYEVADYESALNSAQQQKFLNVVEQWKAPYNTGTVYLQLGLNQEARTELEAALPLASGADECPIRSNLAIAIERIGDQHDADGDGDAAREAWQQALAVLSQAPAECPDSTSSVPMSETQQRLEAKLDPPQSSDDAEEPQDPSEDPSDTGDADQDAIEDIGEQLDENQDDRQDAIDEENDQGGGGGGGTDKPW</sequence>
<evidence type="ECO:0000256" key="1">
    <source>
        <dbReference type="SAM" id="MobiDB-lite"/>
    </source>
</evidence>
<organism evidence="3 4">
    <name type="scientific">Pseudoclavibacter endophyticus</name>
    <dbReference type="NCBI Taxonomy" id="1778590"/>
    <lineage>
        <taxon>Bacteria</taxon>
        <taxon>Bacillati</taxon>
        <taxon>Actinomycetota</taxon>
        <taxon>Actinomycetes</taxon>
        <taxon>Micrococcales</taxon>
        <taxon>Microbacteriaceae</taxon>
        <taxon>Pseudoclavibacter</taxon>
    </lineage>
</organism>
<dbReference type="OrthoDB" id="3712155at2"/>
<evidence type="ECO:0000256" key="2">
    <source>
        <dbReference type="SAM" id="Phobius"/>
    </source>
</evidence>
<reference evidence="3 4" key="1">
    <citation type="submission" date="2019-09" db="EMBL/GenBank/DDBJ databases">
        <title>Phylogeny of genus Pseudoclavibacter and closely related genus.</title>
        <authorList>
            <person name="Li Y."/>
        </authorList>
    </citation>
    <scope>NUCLEOTIDE SEQUENCE [LARGE SCALE GENOMIC DNA]</scope>
    <source>
        <strain evidence="3 4">EGI 60007</strain>
    </source>
</reference>